<dbReference type="Proteomes" id="UP001058860">
    <property type="component" value="Chromosome"/>
</dbReference>
<dbReference type="InterPro" id="IPR014729">
    <property type="entry name" value="Rossmann-like_a/b/a_fold"/>
</dbReference>
<evidence type="ECO:0000313" key="2">
    <source>
        <dbReference type="Proteomes" id="UP001058860"/>
    </source>
</evidence>
<dbReference type="SUPFAM" id="SSF52402">
    <property type="entry name" value="Adenine nucleotide alpha hydrolases-like"/>
    <property type="match status" value="1"/>
</dbReference>
<gene>
    <name evidence="1" type="ORF">LRS13_17470</name>
</gene>
<dbReference type="EMBL" id="CP088295">
    <property type="protein sequence ID" value="UUY02479.1"/>
    <property type="molecule type" value="Genomic_DNA"/>
</dbReference>
<dbReference type="RefSeq" id="WP_353863006.1">
    <property type="nucleotide sequence ID" value="NZ_CP088295.1"/>
</dbReference>
<evidence type="ECO:0000313" key="1">
    <source>
        <dbReference type="EMBL" id="UUY02479.1"/>
    </source>
</evidence>
<dbReference type="Gene3D" id="3.40.50.620">
    <property type="entry name" value="HUPs"/>
    <property type="match status" value="1"/>
</dbReference>
<keyword evidence="2" id="KW-1185">Reference proteome</keyword>
<reference evidence="2" key="1">
    <citation type="submission" date="2021-11" db="EMBL/GenBank/DDBJ databases">
        <title>Cultivation dependent microbiological survey of springs from the worlds oldest radium mine currently devoted to the extraction of radon-saturated water.</title>
        <authorList>
            <person name="Kapinusova G."/>
            <person name="Smrhova T."/>
            <person name="Strejcek M."/>
            <person name="Suman J."/>
            <person name="Jani K."/>
            <person name="Pajer P."/>
            <person name="Uhlik O."/>
        </authorList>
    </citation>
    <scope>NUCLEOTIDE SEQUENCE [LARGE SCALE GENOMIC DNA]</scope>
    <source>
        <strain evidence="2">J379</strain>
    </source>
</reference>
<proteinExistence type="predicted"/>
<organism evidence="1 2">
    <name type="scientific">Svornostia abyssi</name>
    <dbReference type="NCBI Taxonomy" id="2898438"/>
    <lineage>
        <taxon>Bacteria</taxon>
        <taxon>Bacillati</taxon>
        <taxon>Actinomycetota</taxon>
        <taxon>Thermoleophilia</taxon>
        <taxon>Solirubrobacterales</taxon>
        <taxon>Baekduiaceae</taxon>
        <taxon>Svornostia</taxon>
    </lineage>
</organism>
<protein>
    <submittedName>
        <fullName evidence="1">Uncharacterized protein</fullName>
    </submittedName>
</protein>
<sequence length="78" mass="8362">MRESGVAVQGVLGDGDPVAAVEAVWDPERFDEVIVCTLPATVSRWLRIDLPHRVERLTGAPVTHVTADVPHEVGHASA</sequence>
<name>A0ABY5PCS6_9ACTN</name>
<accession>A0ABY5PCS6</accession>